<feature type="transmembrane region" description="Helical" evidence="2">
    <location>
        <begin position="66"/>
        <end position="85"/>
    </location>
</feature>
<keyword evidence="2" id="KW-0472">Membrane</keyword>
<dbReference type="Proteomes" id="UP001432027">
    <property type="component" value="Unassembled WGS sequence"/>
</dbReference>
<keyword evidence="2" id="KW-1133">Transmembrane helix</keyword>
<feature type="transmembrane region" description="Helical" evidence="2">
    <location>
        <begin position="97"/>
        <end position="118"/>
    </location>
</feature>
<feature type="non-terminal residue" evidence="3">
    <location>
        <position position="1"/>
    </location>
</feature>
<evidence type="ECO:0000313" key="4">
    <source>
        <dbReference type="Proteomes" id="UP001432027"/>
    </source>
</evidence>
<dbReference type="GO" id="GO:0007606">
    <property type="term" value="P:sensory perception of chemical stimulus"/>
    <property type="evidence" value="ECO:0007669"/>
    <property type="project" value="InterPro"/>
</dbReference>
<dbReference type="PANTHER" id="PTHR23128:SF132">
    <property type="entry name" value="SERPENTINE RECEPTOR, CLASS E (EPSILON)-RELATED"/>
    <property type="match status" value="1"/>
</dbReference>
<comment type="similarity">
    <text evidence="1">Belongs to the nematode receptor-like protein sre family.</text>
</comment>
<accession>A0AAV5UEX2</accession>
<dbReference type="InterPro" id="IPR004151">
    <property type="entry name" value="7TM_GPCR_serpentine_rcpt_Sre"/>
</dbReference>
<dbReference type="Pfam" id="PF03125">
    <property type="entry name" value="Sre"/>
    <property type="match status" value="1"/>
</dbReference>
<dbReference type="EMBL" id="BTSX01000006">
    <property type="protein sequence ID" value="GMT05223.1"/>
    <property type="molecule type" value="Genomic_DNA"/>
</dbReference>
<dbReference type="GO" id="GO:0016020">
    <property type="term" value="C:membrane"/>
    <property type="evidence" value="ECO:0007669"/>
    <property type="project" value="InterPro"/>
</dbReference>
<keyword evidence="4" id="KW-1185">Reference proteome</keyword>
<evidence type="ECO:0000313" key="3">
    <source>
        <dbReference type="EMBL" id="GMT05223.1"/>
    </source>
</evidence>
<gene>
    <name evidence="3" type="ORF">PENTCL1PPCAC_27397</name>
</gene>
<name>A0AAV5UEX2_9BILA</name>
<feature type="non-terminal residue" evidence="3">
    <location>
        <position position="161"/>
    </location>
</feature>
<feature type="transmembrane region" description="Helical" evidence="2">
    <location>
        <begin position="6"/>
        <end position="36"/>
    </location>
</feature>
<dbReference type="AlphaFoldDB" id="A0AAV5UEX2"/>
<proteinExistence type="inferred from homology"/>
<evidence type="ECO:0000256" key="1">
    <source>
        <dbReference type="ARBA" id="ARBA00006803"/>
    </source>
</evidence>
<reference evidence="3" key="1">
    <citation type="submission" date="2023-10" db="EMBL/GenBank/DDBJ databases">
        <title>Genome assembly of Pristionchus species.</title>
        <authorList>
            <person name="Yoshida K."/>
            <person name="Sommer R.J."/>
        </authorList>
    </citation>
    <scope>NUCLEOTIDE SEQUENCE</scope>
    <source>
        <strain evidence="3">RS0144</strain>
    </source>
</reference>
<protein>
    <submittedName>
        <fullName evidence="3">Uncharacterized protein</fullName>
    </submittedName>
</protein>
<dbReference type="PANTHER" id="PTHR23128">
    <property type="entry name" value="SERPENTINE RECEPTOR, CLASS E (EPSILON)-RELATED"/>
    <property type="match status" value="1"/>
</dbReference>
<keyword evidence="2" id="KW-0812">Transmembrane</keyword>
<comment type="caution">
    <text evidence="3">The sequence shown here is derived from an EMBL/GenBank/DDBJ whole genome shotgun (WGS) entry which is preliminary data.</text>
</comment>
<organism evidence="3 4">
    <name type="scientific">Pristionchus entomophagus</name>
    <dbReference type="NCBI Taxonomy" id="358040"/>
    <lineage>
        <taxon>Eukaryota</taxon>
        <taxon>Metazoa</taxon>
        <taxon>Ecdysozoa</taxon>
        <taxon>Nematoda</taxon>
        <taxon>Chromadorea</taxon>
        <taxon>Rhabditida</taxon>
        <taxon>Rhabditina</taxon>
        <taxon>Diplogasteromorpha</taxon>
        <taxon>Diplogasteroidea</taxon>
        <taxon>Neodiplogasteridae</taxon>
        <taxon>Pristionchus</taxon>
    </lineage>
</organism>
<evidence type="ECO:0000256" key="2">
    <source>
        <dbReference type="SAM" id="Phobius"/>
    </source>
</evidence>
<sequence length="161" mass="18242">DSPDFIGFVIIGSSFLRLYVSFTIVFLLVALSYFLYTISSDIALKVIERLLATILVRDYEQNDRRWISMALLTIVFISTVIFGLDNTCGIFRMSGEFTFGIIIVLSAGSGVTSLLIYVRNKKRLNILTGARSQYTLSERYQLREYIRAFKFLLIVGFSGSS</sequence>